<evidence type="ECO:0000313" key="5">
    <source>
        <dbReference type="EMBL" id="AKS40490.1"/>
    </source>
</evidence>
<comment type="similarity">
    <text evidence="1">Belongs to the sigma-70 factor family. ECF subfamily.</text>
</comment>
<dbReference type="Gene3D" id="1.10.10.10">
    <property type="entry name" value="Winged helix-like DNA-binding domain superfamily/Winged helix DNA-binding domain"/>
    <property type="match status" value="1"/>
</dbReference>
<keyword evidence="6" id="KW-1185">Reference proteome</keyword>
<keyword evidence="4" id="KW-0804">Transcription</keyword>
<dbReference type="InterPro" id="IPR014284">
    <property type="entry name" value="RNA_pol_sigma-70_dom"/>
</dbReference>
<dbReference type="InterPro" id="IPR013249">
    <property type="entry name" value="RNA_pol_sigma70_r4_t2"/>
</dbReference>
<dbReference type="GO" id="GO:0016987">
    <property type="term" value="F:sigma factor activity"/>
    <property type="evidence" value="ECO:0007669"/>
    <property type="project" value="UniProtKB-KW"/>
</dbReference>
<dbReference type="Pfam" id="PF08281">
    <property type="entry name" value="Sigma70_r4_2"/>
    <property type="match status" value="1"/>
</dbReference>
<dbReference type="AlphaFoldDB" id="A0A0K0XS58"/>
<dbReference type="SUPFAM" id="SSF88659">
    <property type="entry name" value="Sigma3 and sigma4 domains of RNA polymerase sigma factors"/>
    <property type="match status" value="1"/>
</dbReference>
<dbReference type="GO" id="GO:0006352">
    <property type="term" value="P:DNA-templated transcription initiation"/>
    <property type="evidence" value="ECO:0007669"/>
    <property type="project" value="InterPro"/>
</dbReference>
<dbReference type="InterPro" id="IPR039425">
    <property type="entry name" value="RNA_pol_sigma-70-like"/>
</dbReference>
<protein>
    <submittedName>
        <fullName evidence="5">ECF subfamily RNA polymerase sigma-24 factor</fullName>
    </submittedName>
</protein>
<dbReference type="InterPro" id="IPR007627">
    <property type="entry name" value="RNA_pol_sigma70_r2"/>
</dbReference>
<dbReference type="KEGG" id="wma:WM2015_99"/>
<proteinExistence type="inferred from homology"/>
<evidence type="ECO:0000256" key="3">
    <source>
        <dbReference type="ARBA" id="ARBA00023082"/>
    </source>
</evidence>
<evidence type="ECO:0000256" key="1">
    <source>
        <dbReference type="ARBA" id="ARBA00010641"/>
    </source>
</evidence>
<dbReference type="PANTHER" id="PTHR43133:SF25">
    <property type="entry name" value="RNA POLYMERASE SIGMA FACTOR RFAY-RELATED"/>
    <property type="match status" value="1"/>
</dbReference>
<dbReference type="NCBIfam" id="TIGR02937">
    <property type="entry name" value="sigma70-ECF"/>
    <property type="match status" value="1"/>
</dbReference>
<dbReference type="GO" id="GO:0003677">
    <property type="term" value="F:DNA binding"/>
    <property type="evidence" value="ECO:0007669"/>
    <property type="project" value="InterPro"/>
</dbReference>
<gene>
    <name evidence="5" type="ORF">WM2015_99</name>
</gene>
<dbReference type="SUPFAM" id="SSF88946">
    <property type="entry name" value="Sigma2 domain of RNA polymerase sigma factors"/>
    <property type="match status" value="1"/>
</dbReference>
<dbReference type="InterPro" id="IPR013325">
    <property type="entry name" value="RNA_pol_sigma_r2"/>
</dbReference>
<dbReference type="STRING" id="1579979.WM2015_99"/>
<dbReference type="EMBL" id="CP012154">
    <property type="protein sequence ID" value="AKS40490.1"/>
    <property type="molecule type" value="Genomic_DNA"/>
</dbReference>
<accession>A0A0K0XS58</accession>
<dbReference type="Pfam" id="PF04542">
    <property type="entry name" value="Sigma70_r2"/>
    <property type="match status" value="1"/>
</dbReference>
<dbReference type="RefSeq" id="WP_049724204.1">
    <property type="nucleotide sequence ID" value="NZ_CP012154.1"/>
</dbReference>
<evidence type="ECO:0000256" key="2">
    <source>
        <dbReference type="ARBA" id="ARBA00023015"/>
    </source>
</evidence>
<dbReference type="InterPro" id="IPR036388">
    <property type="entry name" value="WH-like_DNA-bd_sf"/>
</dbReference>
<name>A0A0K0XS58_9GAMM</name>
<dbReference type="OrthoDB" id="9797134at2"/>
<sequence length="166" mass="19689">MALSVEAFERSYRSLERALFNYLYRWVWDAQGAQDLIHDAFERLWRKRESLDPDGFEALVWTTVINLARNRWRRQRLLQWLPYDQAASEEPTPDRALAELERERMIRRALGKLSRKHREVLLLALYSRLDREEQARALGIAPGTLASRKHAATQRMHALLKETFDD</sequence>
<reference evidence="6" key="1">
    <citation type="submission" date="2015-07" db="EMBL/GenBank/DDBJ databases">
        <authorList>
            <person name="Kim K.M."/>
        </authorList>
    </citation>
    <scope>NUCLEOTIDE SEQUENCE [LARGE SCALE GENOMIC DNA]</scope>
    <source>
        <strain evidence="6">KCTC 42284</strain>
    </source>
</reference>
<organism evidence="5 6">
    <name type="scientific">Wenzhouxiangella marina</name>
    <dbReference type="NCBI Taxonomy" id="1579979"/>
    <lineage>
        <taxon>Bacteria</taxon>
        <taxon>Pseudomonadati</taxon>
        <taxon>Pseudomonadota</taxon>
        <taxon>Gammaproteobacteria</taxon>
        <taxon>Chromatiales</taxon>
        <taxon>Wenzhouxiangellaceae</taxon>
        <taxon>Wenzhouxiangella</taxon>
    </lineage>
</organism>
<dbReference type="InterPro" id="IPR013324">
    <property type="entry name" value="RNA_pol_sigma_r3/r4-like"/>
</dbReference>
<keyword evidence="2" id="KW-0805">Transcription regulation</keyword>
<keyword evidence="3" id="KW-0731">Sigma factor</keyword>
<evidence type="ECO:0000256" key="4">
    <source>
        <dbReference type="ARBA" id="ARBA00023163"/>
    </source>
</evidence>
<dbReference type="Proteomes" id="UP000066624">
    <property type="component" value="Chromosome"/>
</dbReference>
<dbReference type="PANTHER" id="PTHR43133">
    <property type="entry name" value="RNA POLYMERASE ECF-TYPE SIGMA FACTO"/>
    <property type="match status" value="1"/>
</dbReference>
<evidence type="ECO:0000313" key="6">
    <source>
        <dbReference type="Proteomes" id="UP000066624"/>
    </source>
</evidence>
<dbReference type="Gene3D" id="1.10.1740.10">
    <property type="match status" value="1"/>
</dbReference>